<dbReference type="Proteomes" id="UP001595962">
    <property type="component" value="Unassembled WGS sequence"/>
</dbReference>
<evidence type="ECO:0000256" key="1">
    <source>
        <dbReference type="ARBA" id="ARBA00006354"/>
    </source>
</evidence>
<comment type="similarity">
    <text evidence="1">Belongs to the Mg-chelatase subunits D/I family. ComM subfamily.</text>
</comment>
<reference evidence="4" key="1">
    <citation type="journal article" date="2019" name="Int. J. Syst. Evol. Microbiol.">
        <title>The Global Catalogue of Microorganisms (GCM) 10K type strain sequencing project: providing services to taxonomists for standard genome sequencing and annotation.</title>
        <authorList>
            <consortium name="The Broad Institute Genomics Platform"/>
            <consortium name="The Broad Institute Genome Sequencing Center for Infectious Disease"/>
            <person name="Wu L."/>
            <person name="Ma J."/>
        </authorList>
    </citation>
    <scope>NUCLEOTIDE SEQUENCE [LARGE SCALE GENOMIC DNA]</scope>
    <source>
        <strain evidence="4">DT28</strain>
    </source>
</reference>
<dbReference type="InterPro" id="IPR045006">
    <property type="entry name" value="CHLI-like"/>
</dbReference>
<dbReference type="Gene3D" id="3.40.50.300">
    <property type="entry name" value="P-loop containing nucleotide triphosphate hydrolases"/>
    <property type="match status" value="1"/>
</dbReference>
<dbReference type="SUPFAM" id="SSF52540">
    <property type="entry name" value="P-loop containing nucleoside triphosphate hydrolases"/>
    <property type="match status" value="1"/>
</dbReference>
<gene>
    <name evidence="3" type="ORF">ACFO3I_00285</name>
</gene>
<dbReference type="InterPro" id="IPR027417">
    <property type="entry name" value="P-loop_NTPase"/>
</dbReference>
<organism evidence="3 4">
    <name type="scientific">Rheinheimera marina</name>
    <dbReference type="NCBI Taxonomy" id="1774958"/>
    <lineage>
        <taxon>Bacteria</taxon>
        <taxon>Pseudomonadati</taxon>
        <taxon>Pseudomonadota</taxon>
        <taxon>Gammaproteobacteria</taxon>
        <taxon>Chromatiales</taxon>
        <taxon>Chromatiaceae</taxon>
        <taxon>Rheinheimera</taxon>
    </lineage>
</organism>
<keyword evidence="4" id="KW-1185">Reference proteome</keyword>
<comment type="caution">
    <text evidence="3">The sequence shown here is derived from an EMBL/GenBank/DDBJ whole genome shotgun (WGS) entry which is preliminary data.</text>
</comment>
<dbReference type="SMART" id="SM00382">
    <property type="entry name" value="AAA"/>
    <property type="match status" value="1"/>
</dbReference>
<protein>
    <submittedName>
        <fullName evidence="3">YifB family Mg chelatase-like AAA ATPase</fullName>
    </submittedName>
</protein>
<dbReference type="PANTHER" id="PTHR32039:SF7">
    <property type="entry name" value="COMPETENCE PROTEIN COMM"/>
    <property type="match status" value="1"/>
</dbReference>
<dbReference type="NCBIfam" id="TIGR00368">
    <property type="entry name" value="YifB family Mg chelatase-like AAA ATPase"/>
    <property type="match status" value="1"/>
</dbReference>
<sequence>MSLALIQSRARCGLQAPIVTVEVHLSSGLPAFLLVGLPETSVKEARDRVRSALLNSGFEFPDKKITVNLAPADLPKESGRFDLAIALGILQASGQLQADTSGYEFYGELALSGALRPILGDIPLMLACQQAGHQALMPMENASQARQIPDAVVHGAAHLLQVHAFLQHQQALPPVTMPPTVTARDWPELQDVRGQQQAKRALELAAAGGHHLLMYGPAGTGKSMLAQRLPGLLPPLTPAEALSCAAVYSIAGQPRALSDWQLPPFRQPHHSCSAVALVGGSSVPKPGEISLAHHGVLFLDELPEFPRTVLEVLRQPLESGTVFISRAARQAEFPAQFQLVAALNPSPSGHHQDGRASHEQIRRYLGRLSGPLLDRIDLQVEVPLLPITALQQQQPGETSAQVRSRVLQARERQLARQQKANALLSATELEQHCQLHQADAEFLAQSMDKLQLSARCYHKLLRVARTIADLTASPQVKREHVLEAISYRAFDRLLQYLHQP</sequence>
<dbReference type="InterPro" id="IPR025158">
    <property type="entry name" value="Mg_chelat-rel_C"/>
</dbReference>
<dbReference type="InterPro" id="IPR020568">
    <property type="entry name" value="Ribosomal_Su5_D2-typ_SF"/>
</dbReference>
<dbReference type="Pfam" id="PF01078">
    <property type="entry name" value="Mg_chelatase"/>
    <property type="match status" value="1"/>
</dbReference>
<dbReference type="Gene3D" id="3.30.230.10">
    <property type="match status" value="1"/>
</dbReference>
<evidence type="ECO:0000313" key="4">
    <source>
        <dbReference type="Proteomes" id="UP001595962"/>
    </source>
</evidence>
<feature type="domain" description="AAA+ ATPase" evidence="2">
    <location>
        <begin position="208"/>
        <end position="386"/>
    </location>
</feature>
<name>A0ABV9JJ42_9GAMM</name>
<evidence type="ECO:0000259" key="2">
    <source>
        <dbReference type="SMART" id="SM00382"/>
    </source>
</evidence>
<dbReference type="InterPro" id="IPR014721">
    <property type="entry name" value="Ribsml_uS5_D2-typ_fold_subgr"/>
</dbReference>
<dbReference type="Pfam" id="PF13335">
    <property type="entry name" value="Mg_chelatase_C"/>
    <property type="match status" value="1"/>
</dbReference>
<evidence type="ECO:0000313" key="3">
    <source>
        <dbReference type="EMBL" id="MFC4653449.1"/>
    </source>
</evidence>
<dbReference type="NCBIfam" id="NF007365">
    <property type="entry name" value="PRK09862.1"/>
    <property type="match status" value="1"/>
</dbReference>
<dbReference type="Pfam" id="PF13541">
    <property type="entry name" value="ChlI"/>
    <property type="match status" value="1"/>
</dbReference>
<dbReference type="RefSeq" id="WP_377330760.1">
    <property type="nucleotide sequence ID" value="NZ_JBHSGB010000001.1"/>
</dbReference>
<dbReference type="InterPro" id="IPR003593">
    <property type="entry name" value="AAA+_ATPase"/>
</dbReference>
<dbReference type="PANTHER" id="PTHR32039">
    <property type="entry name" value="MAGNESIUM-CHELATASE SUBUNIT CHLI"/>
    <property type="match status" value="1"/>
</dbReference>
<dbReference type="EMBL" id="JBHSGB010000001">
    <property type="protein sequence ID" value="MFC4653449.1"/>
    <property type="molecule type" value="Genomic_DNA"/>
</dbReference>
<dbReference type="InterPro" id="IPR004482">
    <property type="entry name" value="Mg_chelat-rel"/>
</dbReference>
<dbReference type="SUPFAM" id="SSF54211">
    <property type="entry name" value="Ribosomal protein S5 domain 2-like"/>
    <property type="match status" value="1"/>
</dbReference>
<proteinExistence type="inferred from homology"/>
<dbReference type="InterPro" id="IPR000523">
    <property type="entry name" value="Mg_chelatse_chII-like_cat_dom"/>
</dbReference>
<accession>A0ABV9JJ42</accession>